<evidence type="ECO:0000313" key="2">
    <source>
        <dbReference type="EMBL" id="KAF1972711.1"/>
    </source>
</evidence>
<evidence type="ECO:0000256" key="1">
    <source>
        <dbReference type="SAM" id="MobiDB-lite"/>
    </source>
</evidence>
<proteinExistence type="predicted"/>
<feature type="compositionally biased region" description="Acidic residues" evidence="1">
    <location>
        <begin position="218"/>
        <end position="230"/>
    </location>
</feature>
<name>A0A6A5V670_9PLEO</name>
<dbReference type="OrthoDB" id="3805682at2759"/>
<feature type="compositionally biased region" description="Polar residues" evidence="1">
    <location>
        <begin position="288"/>
        <end position="304"/>
    </location>
</feature>
<gene>
    <name evidence="2" type="ORF">BU23DRAFT_156972</name>
</gene>
<dbReference type="AlphaFoldDB" id="A0A6A5V670"/>
<protein>
    <submittedName>
        <fullName evidence="2">Uncharacterized protein</fullName>
    </submittedName>
</protein>
<feature type="region of interest" description="Disordered" evidence="1">
    <location>
        <begin position="16"/>
        <end position="42"/>
    </location>
</feature>
<feature type="compositionally biased region" description="Polar residues" evidence="1">
    <location>
        <begin position="255"/>
        <end position="269"/>
    </location>
</feature>
<organism evidence="2 3">
    <name type="scientific">Bimuria novae-zelandiae CBS 107.79</name>
    <dbReference type="NCBI Taxonomy" id="1447943"/>
    <lineage>
        <taxon>Eukaryota</taxon>
        <taxon>Fungi</taxon>
        <taxon>Dikarya</taxon>
        <taxon>Ascomycota</taxon>
        <taxon>Pezizomycotina</taxon>
        <taxon>Dothideomycetes</taxon>
        <taxon>Pleosporomycetidae</taxon>
        <taxon>Pleosporales</taxon>
        <taxon>Massarineae</taxon>
        <taxon>Didymosphaeriaceae</taxon>
        <taxon>Bimuria</taxon>
    </lineage>
</organism>
<dbReference type="EMBL" id="ML976685">
    <property type="protein sequence ID" value="KAF1972711.1"/>
    <property type="molecule type" value="Genomic_DNA"/>
</dbReference>
<reference evidence="2" key="1">
    <citation type="journal article" date="2020" name="Stud. Mycol.">
        <title>101 Dothideomycetes genomes: a test case for predicting lifestyles and emergence of pathogens.</title>
        <authorList>
            <person name="Haridas S."/>
            <person name="Albert R."/>
            <person name="Binder M."/>
            <person name="Bloem J."/>
            <person name="Labutti K."/>
            <person name="Salamov A."/>
            <person name="Andreopoulos B."/>
            <person name="Baker S."/>
            <person name="Barry K."/>
            <person name="Bills G."/>
            <person name="Bluhm B."/>
            <person name="Cannon C."/>
            <person name="Castanera R."/>
            <person name="Culley D."/>
            <person name="Daum C."/>
            <person name="Ezra D."/>
            <person name="Gonzalez J."/>
            <person name="Henrissat B."/>
            <person name="Kuo A."/>
            <person name="Liang C."/>
            <person name="Lipzen A."/>
            <person name="Lutzoni F."/>
            <person name="Magnuson J."/>
            <person name="Mondo S."/>
            <person name="Nolan M."/>
            <person name="Ohm R."/>
            <person name="Pangilinan J."/>
            <person name="Park H.-J."/>
            <person name="Ramirez L."/>
            <person name="Alfaro M."/>
            <person name="Sun H."/>
            <person name="Tritt A."/>
            <person name="Yoshinaga Y."/>
            <person name="Zwiers L.-H."/>
            <person name="Turgeon B."/>
            <person name="Goodwin S."/>
            <person name="Spatafora J."/>
            <person name="Crous P."/>
            <person name="Grigoriev I."/>
        </authorList>
    </citation>
    <scope>NUCLEOTIDE SEQUENCE</scope>
    <source>
        <strain evidence="2">CBS 107.79</strain>
    </source>
</reference>
<feature type="region of interest" description="Disordered" evidence="1">
    <location>
        <begin position="69"/>
        <end position="328"/>
    </location>
</feature>
<sequence>MTTLLRTFPVQQSLQFVPYDGPPNRRLPTKKKALSGDNDARGHGEELVHAAHNVEVVDLTCSADKEADYKISSSGRESNDLGSRWNRSHPITNSRIDGASDDETSDDGDRANGDNQSGVADRDDDWPLHHREGSVSYEQNGYAGEVPFGTLKSPNEDYTAERSSQDITSSINDHQVHPMSDGGDEGECPSQRADPSSQNPPGDLALKLNKSEVIDLTDLGDESSDDDEGEGERKCPSSRSRSSSVLQDARYSARPVTTESPPLSPSSGTIRAGDIVPHGDPLFMADTGISSSDQSLQKVSTHAIQDSIVEPRQSQRSEPASDQGKRTW</sequence>
<evidence type="ECO:0000313" key="3">
    <source>
        <dbReference type="Proteomes" id="UP000800036"/>
    </source>
</evidence>
<accession>A0A6A5V670</accession>
<keyword evidence="3" id="KW-1185">Reference proteome</keyword>
<dbReference type="Proteomes" id="UP000800036">
    <property type="component" value="Unassembled WGS sequence"/>
</dbReference>